<dbReference type="InterPro" id="IPR029062">
    <property type="entry name" value="Class_I_gatase-like"/>
</dbReference>
<evidence type="ECO:0000313" key="3">
    <source>
        <dbReference type="Proteomes" id="UP000320496"/>
    </source>
</evidence>
<reference evidence="2 3" key="1">
    <citation type="submission" date="2019-02" db="EMBL/GenBank/DDBJ databases">
        <title>Deep-cultivation of Planctomycetes and their phenomic and genomic characterization uncovers novel biology.</title>
        <authorList>
            <person name="Wiegand S."/>
            <person name="Jogler M."/>
            <person name="Boedeker C."/>
            <person name="Pinto D."/>
            <person name="Vollmers J."/>
            <person name="Rivas-Marin E."/>
            <person name="Kohn T."/>
            <person name="Peeters S.H."/>
            <person name="Heuer A."/>
            <person name="Rast P."/>
            <person name="Oberbeckmann S."/>
            <person name="Bunk B."/>
            <person name="Jeske O."/>
            <person name="Meyerdierks A."/>
            <person name="Storesund J.E."/>
            <person name="Kallscheuer N."/>
            <person name="Luecker S."/>
            <person name="Lage O.M."/>
            <person name="Pohl T."/>
            <person name="Merkel B.J."/>
            <person name="Hornburger P."/>
            <person name="Mueller R.-W."/>
            <person name="Bruemmer F."/>
            <person name="Labrenz M."/>
            <person name="Spormann A.M."/>
            <person name="Op den Camp H."/>
            <person name="Overmann J."/>
            <person name="Amann R."/>
            <person name="Jetten M.S.M."/>
            <person name="Mascher T."/>
            <person name="Medema M.H."/>
            <person name="Devos D.P."/>
            <person name="Kaster A.-K."/>
            <person name="Ovreas L."/>
            <person name="Rohde M."/>
            <person name="Galperin M.Y."/>
            <person name="Jogler C."/>
        </authorList>
    </citation>
    <scope>NUCLEOTIDE SEQUENCE [LARGE SCALE GENOMIC DNA]</scope>
    <source>
        <strain evidence="2 3">Mal4</strain>
    </source>
</reference>
<dbReference type="CDD" id="cd01741">
    <property type="entry name" value="GATase1_1"/>
    <property type="match status" value="1"/>
</dbReference>
<gene>
    <name evidence="2" type="primary">guaA_1</name>
    <name evidence="2" type="ORF">Mal4_37220</name>
</gene>
<dbReference type="SUPFAM" id="SSF52317">
    <property type="entry name" value="Class I glutamine amidotransferase-like"/>
    <property type="match status" value="1"/>
</dbReference>
<keyword evidence="3" id="KW-1185">Reference proteome</keyword>
<dbReference type="PANTHER" id="PTHR42695">
    <property type="entry name" value="GLUTAMINE AMIDOTRANSFERASE YLR126C-RELATED"/>
    <property type="match status" value="1"/>
</dbReference>
<proteinExistence type="predicted"/>
<dbReference type="EC" id="6.3.5.2" evidence="2"/>
<protein>
    <submittedName>
        <fullName evidence="2">GMP synthase [glutamine-hydrolyzing]</fullName>
        <ecNumber evidence="2">6.3.5.2</ecNumber>
    </submittedName>
</protein>
<keyword evidence="2" id="KW-0436">Ligase</keyword>
<dbReference type="PROSITE" id="PS51273">
    <property type="entry name" value="GATASE_TYPE_1"/>
    <property type="match status" value="1"/>
</dbReference>
<evidence type="ECO:0000259" key="1">
    <source>
        <dbReference type="Pfam" id="PF00117"/>
    </source>
</evidence>
<feature type="domain" description="Glutamine amidotransferase" evidence="1">
    <location>
        <begin position="57"/>
        <end position="192"/>
    </location>
</feature>
<organism evidence="2 3">
    <name type="scientific">Maioricimonas rarisocia</name>
    <dbReference type="NCBI Taxonomy" id="2528026"/>
    <lineage>
        <taxon>Bacteria</taxon>
        <taxon>Pseudomonadati</taxon>
        <taxon>Planctomycetota</taxon>
        <taxon>Planctomycetia</taxon>
        <taxon>Planctomycetales</taxon>
        <taxon>Planctomycetaceae</taxon>
        <taxon>Maioricimonas</taxon>
    </lineage>
</organism>
<accession>A0A517ZA73</accession>
<dbReference type="GO" id="GO:0003922">
    <property type="term" value="F:GMP synthase (glutamine-hydrolyzing) activity"/>
    <property type="evidence" value="ECO:0007669"/>
    <property type="project" value="UniProtKB-EC"/>
</dbReference>
<name>A0A517ZA73_9PLAN</name>
<dbReference type="PANTHER" id="PTHR42695:SF5">
    <property type="entry name" value="GLUTAMINE AMIDOTRANSFERASE YLR126C-RELATED"/>
    <property type="match status" value="1"/>
</dbReference>
<sequence>MPPGLRYLLLQVRNPDDPMREHEVTCFARVLRAEVGQIEVFDLLGGPLTPEHLRDIDVVLLGGSGHYSVTDQGPWLDQALDSLRVLHAERKPTFASCWGFQAMARAMGGHVVKDLNRAELGTHRLFRTEAARTDPVFAAIPDAFNGQMGHEDLVVELPPNATLLASSERVENQAYRLNDAPVYCTQFHPELNCADLLQRIQTYPEYMERITGLPLEEFHQMIRESKPSEEILRQFVRWSMADREATGDLGPPLAAGDDVS</sequence>
<dbReference type="Proteomes" id="UP000320496">
    <property type="component" value="Chromosome"/>
</dbReference>
<dbReference type="InterPro" id="IPR044992">
    <property type="entry name" value="ChyE-like"/>
</dbReference>
<dbReference type="KEGG" id="mri:Mal4_37220"/>
<dbReference type="OrthoDB" id="9813383at2"/>
<dbReference type="Pfam" id="PF00117">
    <property type="entry name" value="GATase"/>
    <property type="match status" value="1"/>
</dbReference>
<dbReference type="InterPro" id="IPR017926">
    <property type="entry name" value="GATASE"/>
</dbReference>
<evidence type="ECO:0000313" key="2">
    <source>
        <dbReference type="EMBL" id="QDU39378.1"/>
    </source>
</evidence>
<dbReference type="GO" id="GO:0005829">
    <property type="term" value="C:cytosol"/>
    <property type="evidence" value="ECO:0007669"/>
    <property type="project" value="TreeGrafter"/>
</dbReference>
<dbReference type="EMBL" id="CP036275">
    <property type="protein sequence ID" value="QDU39378.1"/>
    <property type="molecule type" value="Genomic_DNA"/>
</dbReference>
<dbReference type="AlphaFoldDB" id="A0A517ZA73"/>
<dbReference type="Gene3D" id="3.40.50.880">
    <property type="match status" value="1"/>
</dbReference>